<name>A0A015M0D0_RHIIW</name>
<dbReference type="Pfam" id="PF14441">
    <property type="entry name" value="OTT_1508_deam"/>
    <property type="match status" value="1"/>
</dbReference>
<dbReference type="Proteomes" id="UP000022910">
    <property type="component" value="Unassembled WGS sequence"/>
</dbReference>
<proteinExistence type="predicted"/>
<comment type="caution">
    <text evidence="1">The sequence shown here is derived from an EMBL/GenBank/DDBJ whole genome shotgun (WGS) entry which is preliminary data.</text>
</comment>
<evidence type="ECO:0000313" key="2">
    <source>
        <dbReference type="Proteomes" id="UP000022910"/>
    </source>
</evidence>
<accession>A0A015M0D0</accession>
<sequence>MDGCSKKPEVMERISQVYTDKATQKQQPLDGDNVKQYIYLHAEMNILAFLIDNEIKSKVFIAVSKYCCYLCGLYIDLARKHGYRISFSGYHMKLYGRWILPHVKNKDFKAGSLKYILKCLDRIIKQKLNHDDTKSLSADPDSPGNSPDPDYSDGNYLYEYVGSFKVNNNNTYSFSRR</sequence>
<dbReference type="AlphaFoldDB" id="A0A015M0D0"/>
<dbReference type="EMBL" id="JEMT01009121">
    <property type="protein sequence ID" value="EXX78436.1"/>
    <property type="molecule type" value="Genomic_DNA"/>
</dbReference>
<keyword evidence="2" id="KW-1185">Reference proteome</keyword>
<organism evidence="1 2">
    <name type="scientific">Rhizophagus irregularis (strain DAOM 197198w)</name>
    <name type="common">Glomus intraradices</name>
    <dbReference type="NCBI Taxonomy" id="1432141"/>
    <lineage>
        <taxon>Eukaryota</taxon>
        <taxon>Fungi</taxon>
        <taxon>Fungi incertae sedis</taxon>
        <taxon>Mucoromycota</taxon>
        <taxon>Glomeromycotina</taxon>
        <taxon>Glomeromycetes</taxon>
        <taxon>Glomerales</taxon>
        <taxon>Glomeraceae</taxon>
        <taxon>Rhizophagus</taxon>
    </lineage>
</organism>
<dbReference type="HOGENOM" id="CLU_130020_0_0_1"/>
<evidence type="ECO:0000313" key="1">
    <source>
        <dbReference type="EMBL" id="EXX78436.1"/>
    </source>
</evidence>
<protein>
    <submittedName>
        <fullName evidence="1">Uncharacterized protein</fullName>
    </submittedName>
</protein>
<reference evidence="1 2" key="1">
    <citation type="submission" date="2014-02" db="EMBL/GenBank/DDBJ databases">
        <title>Single nucleus genome sequencing reveals high similarity among nuclei of an endomycorrhizal fungus.</title>
        <authorList>
            <person name="Lin K."/>
            <person name="Geurts R."/>
            <person name="Zhang Z."/>
            <person name="Limpens E."/>
            <person name="Saunders D.G."/>
            <person name="Mu D."/>
            <person name="Pang E."/>
            <person name="Cao H."/>
            <person name="Cha H."/>
            <person name="Lin T."/>
            <person name="Zhou Q."/>
            <person name="Shang Y."/>
            <person name="Li Y."/>
            <person name="Ivanov S."/>
            <person name="Sharma T."/>
            <person name="Velzen R.V."/>
            <person name="Ruijter N.D."/>
            <person name="Aanen D.K."/>
            <person name="Win J."/>
            <person name="Kamoun S."/>
            <person name="Bisseling T."/>
            <person name="Huang S."/>
        </authorList>
    </citation>
    <scope>NUCLEOTIDE SEQUENCE [LARGE SCALE GENOMIC DNA]</scope>
    <source>
        <strain evidence="2">DAOM197198w</strain>
    </source>
</reference>
<gene>
    <name evidence="1" type="ORF">RirG_015010</name>
</gene>
<dbReference type="OrthoDB" id="10307676at2759"/>
<dbReference type="InterPro" id="IPR027796">
    <property type="entry name" value="OTT_1508_deam-like"/>
</dbReference>